<keyword evidence="2" id="KW-1185">Reference proteome</keyword>
<protein>
    <submittedName>
        <fullName evidence="1">Uncharacterized protein</fullName>
    </submittedName>
</protein>
<dbReference type="EMBL" id="FNXT01000628">
    <property type="protein sequence ID" value="SZX65376.1"/>
    <property type="molecule type" value="Genomic_DNA"/>
</dbReference>
<name>A0A383VLU2_TETOB</name>
<dbReference type="Proteomes" id="UP000256970">
    <property type="component" value="Unassembled WGS sequence"/>
</dbReference>
<reference evidence="1 2" key="1">
    <citation type="submission" date="2016-10" db="EMBL/GenBank/DDBJ databases">
        <authorList>
            <person name="Cai Z."/>
        </authorList>
    </citation>
    <scope>NUCLEOTIDE SEQUENCE [LARGE SCALE GENOMIC DNA]</scope>
</reference>
<organism evidence="1 2">
    <name type="scientific">Tetradesmus obliquus</name>
    <name type="common">Green alga</name>
    <name type="synonym">Acutodesmus obliquus</name>
    <dbReference type="NCBI Taxonomy" id="3088"/>
    <lineage>
        <taxon>Eukaryota</taxon>
        <taxon>Viridiplantae</taxon>
        <taxon>Chlorophyta</taxon>
        <taxon>core chlorophytes</taxon>
        <taxon>Chlorophyceae</taxon>
        <taxon>CS clade</taxon>
        <taxon>Sphaeropleales</taxon>
        <taxon>Scenedesmaceae</taxon>
        <taxon>Tetradesmus</taxon>
    </lineage>
</organism>
<evidence type="ECO:0000313" key="2">
    <source>
        <dbReference type="Proteomes" id="UP000256970"/>
    </source>
</evidence>
<sequence length="116" mass="13299">MQAHYFLQLPHPSKQSQVVRLVVQRTRRLILTERDPALADLVRQGPKVEIMRPSHSAMLLDLMQRPLTLMHRVEQHGSDMRTISMYISIRFVSGAAGLRVQRRLRDELTDAAGNTS</sequence>
<gene>
    <name evidence="1" type="ORF">BQ4739_LOCUS5811</name>
</gene>
<dbReference type="AlphaFoldDB" id="A0A383VLU2"/>
<accession>A0A383VLU2</accession>
<evidence type="ECO:0000313" key="1">
    <source>
        <dbReference type="EMBL" id="SZX65376.1"/>
    </source>
</evidence>
<proteinExistence type="predicted"/>